<gene>
    <name evidence="4" type="ORF">PHYBLDRAFT_163146</name>
</gene>
<dbReference type="VEuPathDB" id="FungiDB:PHYBLDRAFT_163146"/>
<proteinExistence type="predicted"/>
<dbReference type="GO" id="GO:0008270">
    <property type="term" value="F:zinc ion binding"/>
    <property type="evidence" value="ECO:0007669"/>
    <property type="project" value="UniProtKB-KW"/>
</dbReference>
<dbReference type="RefSeq" id="XP_018298139.1">
    <property type="nucleotide sequence ID" value="XM_018434741.1"/>
</dbReference>
<protein>
    <submittedName>
        <fullName evidence="4">CCHC-type zinc finger transcription factor</fullName>
    </submittedName>
</protein>
<keyword evidence="5" id="KW-1185">Reference proteome</keyword>
<evidence type="ECO:0000256" key="1">
    <source>
        <dbReference type="PROSITE-ProRule" id="PRU00047"/>
    </source>
</evidence>
<dbReference type="Proteomes" id="UP000077315">
    <property type="component" value="Unassembled WGS sequence"/>
</dbReference>
<dbReference type="InterPro" id="IPR001878">
    <property type="entry name" value="Znf_CCHC"/>
</dbReference>
<dbReference type="PROSITE" id="PS50158">
    <property type="entry name" value="ZF_CCHC"/>
    <property type="match status" value="1"/>
</dbReference>
<feature type="domain" description="CCHC-type" evidence="3">
    <location>
        <begin position="606"/>
        <end position="620"/>
    </location>
</feature>
<dbReference type="AlphaFoldDB" id="A0A167QQZ3"/>
<dbReference type="Gene3D" id="4.10.60.10">
    <property type="entry name" value="Zinc finger, CCHC-type"/>
    <property type="match status" value="1"/>
</dbReference>
<name>A0A167QQZ3_PHYB8</name>
<keyword evidence="1" id="KW-0479">Metal-binding</keyword>
<feature type="region of interest" description="Disordered" evidence="2">
    <location>
        <begin position="668"/>
        <end position="741"/>
    </location>
</feature>
<dbReference type="CDD" id="cd22744">
    <property type="entry name" value="OTU"/>
    <property type="match status" value="1"/>
</dbReference>
<organism evidence="4 5">
    <name type="scientific">Phycomyces blakesleeanus (strain ATCC 8743b / DSM 1359 / FGSC 10004 / NBRC 33097 / NRRL 1555)</name>
    <dbReference type="NCBI Taxonomy" id="763407"/>
    <lineage>
        <taxon>Eukaryota</taxon>
        <taxon>Fungi</taxon>
        <taxon>Fungi incertae sedis</taxon>
        <taxon>Mucoromycota</taxon>
        <taxon>Mucoromycotina</taxon>
        <taxon>Mucoromycetes</taxon>
        <taxon>Mucorales</taxon>
        <taxon>Phycomycetaceae</taxon>
        <taxon>Phycomyces</taxon>
    </lineage>
</organism>
<evidence type="ECO:0000313" key="5">
    <source>
        <dbReference type="Proteomes" id="UP000077315"/>
    </source>
</evidence>
<reference evidence="5" key="1">
    <citation type="submission" date="2015-06" db="EMBL/GenBank/DDBJ databases">
        <title>Expansion of signal transduction pathways in fungi by whole-genome duplication.</title>
        <authorList>
            <consortium name="DOE Joint Genome Institute"/>
            <person name="Corrochano L.M."/>
            <person name="Kuo A."/>
            <person name="Marcet-Houben M."/>
            <person name="Polaino S."/>
            <person name="Salamov A."/>
            <person name="Villalobos J.M."/>
            <person name="Alvarez M.I."/>
            <person name="Avalos J."/>
            <person name="Benito E.P."/>
            <person name="Benoit I."/>
            <person name="Burger G."/>
            <person name="Camino L.P."/>
            <person name="Canovas D."/>
            <person name="Cerda-Olmedo E."/>
            <person name="Cheng J.-F."/>
            <person name="Dominguez A."/>
            <person name="Elias M."/>
            <person name="Eslava A.P."/>
            <person name="Glaser F."/>
            <person name="Grimwood J."/>
            <person name="Gutierrez G."/>
            <person name="Heitman J."/>
            <person name="Henrissat B."/>
            <person name="Iturriaga E.A."/>
            <person name="Lang B.F."/>
            <person name="Lavin J.L."/>
            <person name="Lee S."/>
            <person name="Li W."/>
            <person name="Lindquist E."/>
            <person name="Lopez-Garcia S."/>
            <person name="Luque E.M."/>
            <person name="Marcos A.T."/>
            <person name="Martin J."/>
            <person name="McCluskey K."/>
            <person name="Medina H.R."/>
            <person name="Miralles-Duran A."/>
            <person name="Miyazaki A."/>
            <person name="Munoz-Torres E."/>
            <person name="Oguiza J.A."/>
            <person name="Ohm R."/>
            <person name="Olmedo M."/>
            <person name="Orejas M."/>
            <person name="Ortiz-Castellanos L."/>
            <person name="Pisabarro A.G."/>
            <person name="Rodriguez-Romero J."/>
            <person name="Ruiz-Herrera J."/>
            <person name="Ruiz-Vazquez R."/>
            <person name="Sanz C."/>
            <person name="Schackwitz W."/>
            <person name="Schmutz J."/>
            <person name="Shahriari M."/>
            <person name="Shelest E."/>
            <person name="Silva-Franco F."/>
            <person name="Soanes D."/>
            <person name="Syed K."/>
            <person name="Tagua V.G."/>
            <person name="Talbot N.J."/>
            <person name="Thon M."/>
            <person name="De vries R.P."/>
            <person name="Wiebenga A."/>
            <person name="Yadav J.S."/>
            <person name="Braun E.L."/>
            <person name="Baker S."/>
            <person name="Garre V."/>
            <person name="Horwitz B."/>
            <person name="Torres-Martinez S."/>
            <person name="Idnurm A."/>
            <person name="Herrera-Estrella A."/>
            <person name="Gabaldon T."/>
            <person name="Grigoriev I.V."/>
        </authorList>
    </citation>
    <scope>NUCLEOTIDE SEQUENCE [LARGE SCALE GENOMIC DNA]</scope>
    <source>
        <strain evidence="5">NRRL 1555(-)</strain>
    </source>
</reference>
<dbReference type="SUPFAM" id="SSF57756">
    <property type="entry name" value="Retrovirus zinc finger-like domains"/>
    <property type="match status" value="1"/>
</dbReference>
<sequence length="741" mass="83316">MAMVDELVDNAGEIIDHPNVVFPLASEVKAPGRPKHVKRKTALPKDFVRHKHRHLLVQKNKNDIRSILKEGLKEVMKEFLEEEPLKKIIKEIKKETQFAEKQEHLEEAKTTNFTKKQEPLKEAEKYSSGIKRPKHLQDDYWYDLPSPKKQNKNVHDFALPAQIDQAAISLTFNPKSDGWCGFRVFAHLKEGGEDQFPLVKKKMLATMATHSKLYKHNFGMYVAKVTEVIAFGSEIDPALGENIPSCPSSMWFSAPDCAQIIADTYNKPVCVYSDDRSILAVTFLPLHDWKPLKRKPLPMVLHHVHGCHWTIIKVKPHVHWFWPEVNALYFDAIHRGSIIDCFSTSWNHWGVKNPSTTGSSPPLPTSFTPISPSLTPLYSEVTTQNALPLLEKQPHVIFSSMNNTTSRTWRVGSSKFSVFFTVPPKSSPKFDPFWRALLSAYPREVNMGITLGSRSSPDTCELHLPTSADCKRVCSQPLVVGDLSFPVQPAVPIGTIVCHVFLTKLPCVPYHDLATQLAKCMSPFGKVWEIAIHESYGFFDGSGYVVLANTPTDNVPSDYLTYQIAYNNTQKILGKWPSMGSHCTYCKKMGHDVAKCTKCPAETQMCFGCNKTGHLQANCPYITDPSKTSKTSNKCSCHPNRNSKLDRPIIVPKPLIPTELSLIYGGSEASKHNPRQPALRELSKLSPTKTTFTLLTPTETPTSSGPRPQSHSVDTPMRGWDKEIDDRMIPNLMDRDEAQAL</sequence>
<keyword evidence="1" id="KW-0862">Zinc</keyword>
<dbReference type="SMART" id="SM00343">
    <property type="entry name" value="ZnF_C2HC"/>
    <property type="match status" value="2"/>
</dbReference>
<accession>A0A167QQZ3</accession>
<dbReference type="InParanoid" id="A0A167QQZ3"/>
<dbReference type="GeneID" id="28995647"/>
<evidence type="ECO:0000259" key="3">
    <source>
        <dbReference type="PROSITE" id="PS50158"/>
    </source>
</evidence>
<keyword evidence="1" id="KW-0863">Zinc-finger</keyword>
<dbReference type="GO" id="GO:0003676">
    <property type="term" value="F:nucleic acid binding"/>
    <property type="evidence" value="ECO:0007669"/>
    <property type="project" value="InterPro"/>
</dbReference>
<dbReference type="EMBL" id="KV440972">
    <property type="protein sequence ID" value="OAD80099.1"/>
    <property type="molecule type" value="Genomic_DNA"/>
</dbReference>
<feature type="compositionally biased region" description="Basic and acidic residues" evidence="2">
    <location>
        <begin position="719"/>
        <end position="741"/>
    </location>
</feature>
<evidence type="ECO:0000313" key="4">
    <source>
        <dbReference type="EMBL" id="OAD80099.1"/>
    </source>
</evidence>
<evidence type="ECO:0000256" key="2">
    <source>
        <dbReference type="SAM" id="MobiDB-lite"/>
    </source>
</evidence>
<dbReference type="InterPro" id="IPR036875">
    <property type="entry name" value="Znf_CCHC_sf"/>
</dbReference>
<feature type="compositionally biased region" description="Low complexity" evidence="2">
    <location>
        <begin position="684"/>
        <end position="706"/>
    </location>
</feature>
<dbReference type="OrthoDB" id="2379842at2759"/>